<dbReference type="SUPFAM" id="SSF56349">
    <property type="entry name" value="DNA breaking-rejoining enzymes"/>
    <property type="match status" value="1"/>
</dbReference>
<dbReference type="Gene3D" id="1.10.150.130">
    <property type="match status" value="1"/>
</dbReference>
<evidence type="ECO:0000256" key="4">
    <source>
        <dbReference type="SAM" id="MobiDB-lite"/>
    </source>
</evidence>
<feature type="domain" description="Tyr recombinase" evidence="5">
    <location>
        <begin position="119"/>
        <end position="228"/>
    </location>
</feature>
<dbReference type="Proteomes" id="UP000663586">
    <property type="component" value="Chromosome"/>
</dbReference>
<proteinExistence type="predicted"/>
<sequence>MNRPPKEPTDLSPRQARDRFLDKRSLENSEKTIRSYQNRLTQFVVWCEENGVDRVGDLSGWLLDEYERHLRASDNAPSTQKGKMTAVSQLVQYLEEIEAVEDGLSEKVHVPEVSRQEESSDKMLDTEDAKALLQYYRGSRGSFGTPDHVILEILWNTGCRLAAARGLDLGDYSSDHQYLDFRHRPDSGTPLKNDDQGERVVQISDPVCEAIDTYIRHERSGKRDDSRP</sequence>
<dbReference type="KEGG" id="hara:AArcS_1283"/>
<evidence type="ECO:0000313" key="7">
    <source>
        <dbReference type="EMBL" id="QSG02500.1"/>
    </source>
</evidence>
<dbReference type="Gene3D" id="1.10.443.10">
    <property type="entry name" value="Intergrase catalytic core"/>
    <property type="match status" value="1"/>
</dbReference>
<dbReference type="EMBL" id="CP064786">
    <property type="protein sequence ID" value="QSG02500.1"/>
    <property type="molecule type" value="Genomic_DNA"/>
</dbReference>
<dbReference type="PROSITE" id="PS51898">
    <property type="entry name" value="TYR_RECOMBINASE"/>
    <property type="match status" value="1"/>
</dbReference>
<feature type="region of interest" description="Disordered" evidence="4">
    <location>
        <begin position="1"/>
        <end position="24"/>
    </location>
</feature>
<organism evidence="7 8">
    <name type="scientific">Natranaeroarchaeum sulfidigenes</name>
    <dbReference type="NCBI Taxonomy" id="2784880"/>
    <lineage>
        <taxon>Archaea</taxon>
        <taxon>Methanobacteriati</taxon>
        <taxon>Methanobacteriota</taxon>
        <taxon>Stenosarchaea group</taxon>
        <taxon>Halobacteria</taxon>
        <taxon>Halobacteriales</taxon>
        <taxon>Natronoarchaeaceae</taxon>
        <taxon>Natranaeroarchaeum</taxon>
    </lineage>
</organism>
<keyword evidence="1 3" id="KW-0238">DNA-binding</keyword>
<gene>
    <name evidence="7" type="primary">xerC2</name>
    <name evidence="7" type="ORF">AArcS_1283</name>
</gene>
<dbReference type="GO" id="GO:0015074">
    <property type="term" value="P:DNA integration"/>
    <property type="evidence" value="ECO:0007669"/>
    <property type="project" value="InterPro"/>
</dbReference>
<dbReference type="AlphaFoldDB" id="A0A897MK68"/>
<dbReference type="InterPro" id="IPR044068">
    <property type="entry name" value="CB"/>
</dbReference>
<dbReference type="InterPro" id="IPR013762">
    <property type="entry name" value="Integrase-like_cat_sf"/>
</dbReference>
<dbReference type="GO" id="GO:0003677">
    <property type="term" value="F:DNA binding"/>
    <property type="evidence" value="ECO:0007669"/>
    <property type="project" value="UniProtKB-UniRule"/>
</dbReference>
<dbReference type="InterPro" id="IPR011010">
    <property type="entry name" value="DNA_brk_join_enz"/>
</dbReference>
<evidence type="ECO:0000256" key="2">
    <source>
        <dbReference type="ARBA" id="ARBA00023172"/>
    </source>
</evidence>
<accession>A0A897MK68</accession>
<keyword evidence="8" id="KW-1185">Reference proteome</keyword>
<evidence type="ECO:0000256" key="1">
    <source>
        <dbReference type="ARBA" id="ARBA00023125"/>
    </source>
</evidence>
<dbReference type="InterPro" id="IPR010998">
    <property type="entry name" value="Integrase_recombinase_N"/>
</dbReference>
<evidence type="ECO:0000259" key="6">
    <source>
        <dbReference type="PROSITE" id="PS51900"/>
    </source>
</evidence>
<name>A0A897MK68_9EURY</name>
<dbReference type="InterPro" id="IPR002104">
    <property type="entry name" value="Integrase_catalytic"/>
</dbReference>
<dbReference type="GO" id="GO:0006310">
    <property type="term" value="P:DNA recombination"/>
    <property type="evidence" value="ECO:0007669"/>
    <property type="project" value="UniProtKB-KW"/>
</dbReference>
<evidence type="ECO:0000256" key="3">
    <source>
        <dbReference type="PROSITE-ProRule" id="PRU01248"/>
    </source>
</evidence>
<evidence type="ECO:0000259" key="5">
    <source>
        <dbReference type="PROSITE" id="PS51898"/>
    </source>
</evidence>
<feature type="domain" description="Core-binding (CB)" evidence="6">
    <location>
        <begin position="11"/>
        <end position="95"/>
    </location>
</feature>
<dbReference type="PROSITE" id="PS51900">
    <property type="entry name" value="CB"/>
    <property type="match status" value="1"/>
</dbReference>
<protein>
    <submittedName>
        <fullName evidence="7">XerD/XerC family integrase</fullName>
    </submittedName>
</protein>
<evidence type="ECO:0000313" key="8">
    <source>
        <dbReference type="Proteomes" id="UP000663586"/>
    </source>
</evidence>
<keyword evidence="2" id="KW-0233">DNA recombination</keyword>
<reference evidence="7" key="1">
    <citation type="submission" date="2020-11" db="EMBL/GenBank/DDBJ databases">
        <title>Carbohydrate-dependent, anaerobic sulfur respiration: A novel catabolism in halophilic archaea.</title>
        <authorList>
            <person name="Sorokin D.Y."/>
            <person name="Messina E."/>
            <person name="Smedile F."/>
            <person name="La Cono V."/>
            <person name="Hallsworth J.E."/>
            <person name="Yakimov M.M."/>
        </authorList>
    </citation>
    <scope>NUCLEOTIDE SEQUENCE</scope>
    <source>
        <strain evidence="7">AArc-S</strain>
    </source>
</reference>